<feature type="domain" description="HD-GYP" evidence="9">
    <location>
        <begin position="391"/>
        <end position="576"/>
    </location>
</feature>
<feature type="transmembrane region" description="Helical" evidence="6">
    <location>
        <begin position="9"/>
        <end position="31"/>
    </location>
</feature>
<dbReference type="PROSITE" id="PS51831">
    <property type="entry name" value="HD"/>
    <property type="match status" value="1"/>
</dbReference>
<dbReference type="Proteomes" id="UP000276437">
    <property type="component" value="Chromosome"/>
</dbReference>
<dbReference type="CDD" id="cd18773">
    <property type="entry name" value="PDC1_HK_sensor"/>
    <property type="match status" value="1"/>
</dbReference>
<dbReference type="NCBIfam" id="TIGR00277">
    <property type="entry name" value="HDIG"/>
    <property type="match status" value="1"/>
</dbReference>
<dbReference type="SMART" id="SM00471">
    <property type="entry name" value="HDc"/>
    <property type="match status" value="1"/>
</dbReference>
<evidence type="ECO:0000256" key="1">
    <source>
        <dbReference type="ARBA" id="ARBA00004651"/>
    </source>
</evidence>
<dbReference type="KEGG" id="mana:MAMMFC1_00679"/>
<evidence type="ECO:0000259" key="7">
    <source>
        <dbReference type="PROSITE" id="PS50885"/>
    </source>
</evidence>
<evidence type="ECO:0000313" key="10">
    <source>
        <dbReference type="EMBL" id="BBB90031.1"/>
    </source>
</evidence>
<reference evidence="10 11" key="1">
    <citation type="journal article" date="2018" name="Int. J. Syst. Evol. Microbiol.">
        <title>Methylomusa anaerophila gen. nov., sp. nov., an anaerobic methanol-utilizing bacterium isolated from a microbial fuel cell.</title>
        <authorList>
            <person name="Amano N."/>
            <person name="Yamamuro A."/>
            <person name="Miyahara M."/>
            <person name="Kouzuma A."/>
            <person name="Abe T."/>
            <person name="Watanabe K."/>
        </authorList>
    </citation>
    <scope>NUCLEOTIDE SEQUENCE [LARGE SCALE GENOMIC DNA]</scope>
    <source>
        <strain evidence="10 11">MMFC1</strain>
    </source>
</reference>
<keyword evidence="2" id="KW-1003">Cell membrane</keyword>
<evidence type="ECO:0000259" key="9">
    <source>
        <dbReference type="PROSITE" id="PS51832"/>
    </source>
</evidence>
<keyword evidence="4 6" id="KW-1133">Transmembrane helix</keyword>
<evidence type="ECO:0000256" key="4">
    <source>
        <dbReference type="ARBA" id="ARBA00022989"/>
    </source>
</evidence>
<dbReference type="InterPro" id="IPR006674">
    <property type="entry name" value="HD_domain"/>
</dbReference>
<dbReference type="Pfam" id="PF00672">
    <property type="entry name" value="HAMP"/>
    <property type="match status" value="1"/>
</dbReference>
<name>A0A348AG33_9FIRM</name>
<dbReference type="PANTHER" id="PTHR43155">
    <property type="entry name" value="CYCLIC DI-GMP PHOSPHODIESTERASE PA4108-RELATED"/>
    <property type="match status" value="1"/>
</dbReference>
<dbReference type="InterPro" id="IPR003660">
    <property type="entry name" value="HAMP_dom"/>
</dbReference>
<organism evidence="10 11">
    <name type="scientific">Methylomusa anaerophila</name>
    <dbReference type="NCBI Taxonomy" id="1930071"/>
    <lineage>
        <taxon>Bacteria</taxon>
        <taxon>Bacillati</taxon>
        <taxon>Bacillota</taxon>
        <taxon>Negativicutes</taxon>
        <taxon>Selenomonadales</taxon>
        <taxon>Sporomusaceae</taxon>
        <taxon>Methylomusa</taxon>
    </lineage>
</organism>
<dbReference type="SMART" id="SM00304">
    <property type="entry name" value="HAMP"/>
    <property type="match status" value="1"/>
</dbReference>
<dbReference type="InterPro" id="IPR029151">
    <property type="entry name" value="Sensor-like_sf"/>
</dbReference>
<dbReference type="SUPFAM" id="SSF103190">
    <property type="entry name" value="Sensory domain-like"/>
    <property type="match status" value="1"/>
</dbReference>
<dbReference type="CDD" id="cd06225">
    <property type="entry name" value="HAMP"/>
    <property type="match status" value="1"/>
</dbReference>
<evidence type="ECO:0000256" key="2">
    <source>
        <dbReference type="ARBA" id="ARBA00022475"/>
    </source>
</evidence>
<evidence type="ECO:0000256" key="3">
    <source>
        <dbReference type="ARBA" id="ARBA00022692"/>
    </source>
</evidence>
<dbReference type="InterPro" id="IPR037522">
    <property type="entry name" value="HD_GYP_dom"/>
</dbReference>
<feature type="domain" description="HD" evidence="8">
    <location>
        <begin position="413"/>
        <end position="535"/>
    </location>
</feature>
<dbReference type="Gene3D" id="1.10.3210.10">
    <property type="entry name" value="Hypothetical protein af1432"/>
    <property type="match status" value="1"/>
</dbReference>
<evidence type="ECO:0000256" key="6">
    <source>
        <dbReference type="SAM" id="Phobius"/>
    </source>
</evidence>
<protein>
    <submittedName>
        <fullName evidence="10">Cyclic di-GMP phosphodiesterase response regulator RpfG</fullName>
        <ecNumber evidence="10">3.1.4.52</ecNumber>
    </submittedName>
</protein>
<dbReference type="EMBL" id="AP018449">
    <property type="protein sequence ID" value="BBB90031.1"/>
    <property type="molecule type" value="Genomic_DNA"/>
</dbReference>
<dbReference type="CDD" id="cd12912">
    <property type="entry name" value="PDC2_MCP_like"/>
    <property type="match status" value="1"/>
</dbReference>
<evidence type="ECO:0000313" key="11">
    <source>
        <dbReference type="Proteomes" id="UP000276437"/>
    </source>
</evidence>
<dbReference type="SUPFAM" id="SSF109604">
    <property type="entry name" value="HD-domain/PDEase-like"/>
    <property type="match status" value="1"/>
</dbReference>
<keyword evidence="11" id="KW-1185">Reference proteome</keyword>
<dbReference type="PROSITE" id="PS50885">
    <property type="entry name" value="HAMP"/>
    <property type="match status" value="1"/>
</dbReference>
<dbReference type="CDD" id="cd00077">
    <property type="entry name" value="HDc"/>
    <property type="match status" value="1"/>
</dbReference>
<dbReference type="InterPro" id="IPR006675">
    <property type="entry name" value="HDIG_dom"/>
</dbReference>
<accession>A0A348AG33</accession>
<keyword evidence="5 6" id="KW-0472">Membrane</keyword>
<feature type="domain" description="HAMP" evidence="7">
    <location>
        <begin position="336"/>
        <end position="389"/>
    </location>
</feature>
<dbReference type="PROSITE" id="PS51832">
    <property type="entry name" value="HD_GYP"/>
    <property type="match status" value="1"/>
</dbReference>
<dbReference type="Pfam" id="PF13487">
    <property type="entry name" value="HD_5"/>
    <property type="match status" value="1"/>
</dbReference>
<dbReference type="Gene3D" id="3.30.450.20">
    <property type="entry name" value="PAS domain"/>
    <property type="match status" value="1"/>
</dbReference>
<dbReference type="Pfam" id="PF02743">
    <property type="entry name" value="dCache_1"/>
    <property type="match status" value="1"/>
</dbReference>
<keyword evidence="10" id="KW-0378">Hydrolase</keyword>
<dbReference type="Gene3D" id="6.10.340.10">
    <property type="match status" value="1"/>
</dbReference>
<dbReference type="GO" id="GO:0005886">
    <property type="term" value="C:plasma membrane"/>
    <property type="evidence" value="ECO:0007669"/>
    <property type="project" value="UniProtKB-SubCell"/>
</dbReference>
<dbReference type="PANTHER" id="PTHR43155:SF2">
    <property type="entry name" value="CYCLIC DI-GMP PHOSPHODIESTERASE PA4108"/>
    <property type="match status" value="1"/>
</dbReference>
<dbReference type="EC" id="3.1.4.52" evidence="10"/>
<dbReference type="GO" id="GO:0007165">
    <property type="term" value="P:signal transduction"/>
    <property type="evidence" value="ECO:0007669"/>
    <property type="project" value="InterPro"/>
</dbReference>
<sequence length="576" mass="64242">MLKSIRTELFIVTVLMVIIPLITCSIFNYYIISRDVGTKMREDSLVFTLSVARNIRSLIDKSYAVAEELSANTDISSFNPANQEMILRQAASRHPQFDLLFVQDIHGWQTANSLGVPGSDRSGRWWYKKFMSLQTPFVSKSYYTTTDNTAVTSIFMPVYSLDGLIGILGADLKLDSIQDLVEQLTIGKGSYTYILDGQGTVVAHPDKNQVAELYNYQTLTRTIQQKDANGIPLRDRYNNHITQEYPISVPEKLHEVVSLALQGESGTAEYQDLSGNDMICAYTAVYLPGNSENWAVITVDNKTTAMATATQIIDKNTWGTAIALIGTILIVYLLSRRITHPILLMDEQIKRITRGQLHKPLAGDFGKNEVGRLAHSFEDMRATLAKVQTEQENMFLSTIRALVMALESKDGYTHSHSVEVAEIATKVAAELGLSQQEQFKIKFAALLHDIGKIGIPDHILNKNGSLSDEEWDTMRQHPTIGAKIISTIPNMEEIAHIIKHHHSRWDGKGYPGGILGENIPLGARIIAVADAFQAMTSDRPYRQALSYQYAIAEIRRCAGNQFDAQIIDAFLKVADQ</sequence>
<dbReference type="InterPro" id="IPR003607">
    <property type="entry name" value="HD/PDEase_dom"/>
</dbReference>
<dbReference type="InterPro" id="IPR033479">
    <property type="entry name" value="dCache_1"/>
</dbReference>
<feature type="transmembrane region" description="Helical" evidence="6">
    <location>
        <begin position="318"/>
        <end position="335"/>
    </location>
</feature>
<evidence type="ECO:0000259" key="8">
    <source>
        <dbReference type="PROSITE" id="PS51831"/>
    </source>
</evidence>
<dbReference type="GO" id="GO:0071111">
    <property type="term" value="F:cyclic-guanylate-specific phosphodiesterase activity"/>
    <property type="evidence" value="ECO:0007669"/>
    <property type="project" value="UniProtKB-EC"/>
</dbReference>
<gene>
    <name evidence="10" type="primary">rpfG_2</name>
    <name evidence="10" type="ORF">MAMMFC1_00679</name>
</gene>
<evidence type="ECO:0000256" key="5">
    <source>
        <dbReference type="ARBA" id="ARBA00023136"/>
    </source>
</evidence>
<keyword evidence="3 6" id="KW-0812">Transmembrane</keyword>
<proteinExistence type="predicted"/>
<comment type="subcellular location">
    <subcellularLocation>
        <location evidence="1">Cell membrane</location>
        <topology evidence="1">Multi-pass membrane protein</topology>
    </subcellularLocation>
</comment>
<dbReference type="RefSeq" id="WP_126306464.1">
    <property type="nucleotide sequence ID" value="NZ_AP018449.1"/>
</dbReference>
<dbReference type="OrthoDB" id="9804747at2"/>
<dbReference type="SUPFAM" id="SSF158472">
    <property type="entry name" value="HAMP domain-like"/>
    <property type="match status" value="1"/>
</dbReference>
<dbReference type="AlphaFoldDB" id="A0A348AG33"/>